<comment type="subcellular location">
    <subcellularLocation>
        <location evidence="1 10">Endoplasmic reticulum membrane</location>
        <topology evidence="1 10">Multi-pass membrane protein</topology>
    </subcellularLocation>
</comment>
<dbReference type="EC" id="2.4.1.-" evidence="10"/>
<evidence type="ECO:0000256" key="5">
    <source>
        <dbReference type="ARBA" id="ARBA00022679"/>
    </source>
</evidence>
<feature type="transmembrane region" description="Helical" evidence="10">
    <location>
        <begin position="236"/>
        <end position="253"/>
    </location>
</feature>
<reference evidence="11 12" key="1">
    <citation type="journal article" date="2015" name="Genome Biol.">
        <title>Comparative genomics of Steinernema reveals deeply conserved gene regulatory networks.</title>
        <authorList>
            <person name="Dillman A.R."/>
            <person name="Macchietto M."/>
            <person name="Porter C.F."/>
            <person name="Rogers A."/>
            <person name="Williams B."/>
            <person name="Antoshechkin I."/>
            <person name="Lee M.M."/>
            <person name="Goodwin Z."/>
            <person name="Lu X."/>
            <person name="Lewis E.E."/>
            <person name="Goodrich-Blair H."/>
            <person name="Stock S.P."/>
            <person name="Adams B.J."/>
            <person name="Sternberg P.W."/>
            <person name="Mortazavi A."/>
        </authorList>
    </citation>
    <scope>NUCLEOTIDE SEQUENCE [LARGE SCALE GENOMIC DNA]</scope>
    <source>
        <strain evidence="11 12">ALL</strain>
    </source>
</reference>
<evidence type="ECO:0000256" key="6">
    <source>
        <dbReference type="ARBA" id="ARBA00022692"/>
    </source>
</evidence>
<feature type="transmembrane region" description="Helical" evidence="10">
    <location>
        <begin position="356"/>
        <end position="374"/>
    </location>
</feature>
<dbReference type="GO" id="GO:0006281">
    <property type="term" value="P:DNA repair"/>
    <property type="evidence" value="ECO:0007669"/>
    <property type="project" value="InterPro"/>
</dbReference>
<keyword evidence="9 10" id="KW-0472">Membrane</keyword>
<protein>
    <recommendedName>
        <fullName evidence="10">Alpha-1,3-glucosyltransferase</fullName>
        <ecNumber evidence="10">2.4.1.-</ecNumber>
    </recommendedName>
</protein>
<keyword evidence="7 10" id="KW-0256">Endoplasmic reticulum</keyword>
<dbReference type="Proteomes" id="UP000298663">
    <property type="component" value="Unassembled WGS sequence"/>
</dbReference>
<feature type="transmembrane region" description="Helical" evidence="10">
    <location>
        <begin position="422"/>
        <end position="443"/>
    </location>
</feature>
<keyword evidence="8 10" id="KW-1133">Transmembrane helix</keyword>
<dbReference type="GO" id="GO:0004519">
    <property type="term" value="F:endonuclease activity"/>
    <property type="evidence" value="ECO:0007669"/>
    <property type="project" value="InterPro"/>
</dbReference>
<evidence type="ECO:0000256" key="2">
    <source>
        <dbReference type="ARBA" id="ARBA00004922"/>
    </source>
</evidence>
<dbReference type="STRING" id="34508.A0A4U5NCH0"/>
<evidence type="ECO:0000313" key="11">
    <source>
        <dbReference type="EMBL" id="TKR80579.1"/>
    </source>
</evidence>
<dbReference type="Pfam" id="PF03155">
    <property type="entry name" value="Alg6_Alg8"/>
    <property type="match status" value="1"/>
</dbReference>
<evidence type="ECO:0000256" key="1">
    <source>
        <dbReference type="ARBA" id="ARBA00004477"/>
    </source>
</evidence>
<keyword evidence="6 10" id="KW-0812">Transmembrane</keyword>
<feature type="transmembrane region" description="Helical" evidence="10">
    <location>
        <begin position="143"/>
        <end position="162"/>
    </location>
</feature>
<feature type="transmembrane region" description="Helical" evidence="10">
    <location>
        <begin position="174"/>
        <end position="200"/>
    </location>
</feature>
<feature type="transmembrane region" description="Helical" evidence="10">
    <location>
        <begin position="324"/>
        <end position="344"/>
    </location>
</feature>
<evidence type="ECO:0000256" key="9">
    <source>
        <dbReference type="ARBA" id="ARBA00023136"/>
    </source>
</evidence>
<sequence length="758" mass="86087">MKSARESSSSNGSFPYFAISAFIITLKFALIDSYTSTDFEVHRNWMAITHHLPLVEWYRNNLSEWTLDYPPFFAYFEWTLAKVAVSVDPEIVVLQKESFMSPSTLLYQRISVIATDIFYITSCWICMNWVVNSMEWPSTAYSRKLKLVGFVLLAANPALILIDNIHFQYNSMLTAWLLLSIAAIASGKPLLGAVFFSVLLNFKHLYLYYVPAFVAHYLLTFLLPLDSRIFSRFVKLGLAVGGPLILSFGPFLAKGGSELIGQIFSRLFPFHRGLTHAFWAPNFWALYNAGDFVLFQITKKFPQYFKFTPEVPQYTSGLEYSHSVLWNVSPPASLALILVALTPVFLRRLRRPRGDIIVDLVLCSFAFFFFGWHVHEKAILMIAIPLTVLAIKDYRYMSCFMMLSASGYVAILPLFFTPPEDLFKYIFLSTWILLSIVLSTSTLMVPYSLVLLSCDVFYISGLVAVETYNVFIHKVIFKDSMPFLPLLATSIYCALGILLAYIRFLFLTFAGESHESLKRRCIQFEDKCKAQKTLPSISEVDIRYIGGVDISTCKTNNALAVISYTVLSYPDLKVVHEADKVEFIPVPYVNNFLAMREAEPMSNLILESSKRFPEFRADVILVDANGRYHSRKFGLACHIGHLCGIPTIGVSKSFNLSPLLDLGAAEADLKDLEKEITRTLEGFGEPGYLPLRFTDPILVHAVRTEHSKIPVFVSVGYRIDLEEASEIVFNCCLERIPLPIRLSDLRSRELVRHYYEGT</sequence>
<dbReference type="PANTHER" id="PTHR12413">
    <property type="entry name" value="DOLICHYL GLYCOSYLTRANSFERASE"/>
    <property type="match status" value="1"/>
</dbReference>
<keyword evidence="12" id="KW-1185">Reference proteome</keyword>
<feature type="transmembrane region" description="Helical" evidence="10">
    <location>
        <begin position="394"/>
        <end position="415"/>
    </location>
</feature>
<dbReference type="OrthoDB" id="1689333at2759"/>
<accession>A0A4U5NCH0</accession>
<evidence type="ECO:0000313" key="12">
    <source>
        <dbReference type="Proteomes" id="UP000298663"/>
    </source>
</evidence>
<evidence type="ECO:0000256" key="4">
    <source>
        <dbReference type="ARBA" id="ARBA00022676"/>
    </source>
</evidence>
<proteinExistence type="inferred from homology"/>
<keyword evidence="4 10" id="KW-0328">Glycosyltransferase</keyword>
<keyword evidence="5 10" id="KW-0808">Transferase</keyword>
<feature type="transmembrane region" description="Helical" evidence="10">
    <location>
        <begin position="110"/>
        <end position="131"/>
    </location>
</feature>
<reference evidence="11 12" key="2">
    <citation type="journal article" date="2019" name="G3 (Bethesda)">
        <title>Hybrid Assembly of the Genome of the Entomopathogenic Nematode Steinernema carpocapsae Identifies the X-Chromosome.</title>
        <authorList>
            <person name="Serra L."/>
            <person name="Macchietto M."/>
            <person name="Macias-Munoz A."/>
            <person name="McGill C.J."/>
            <person name="Rodriguez I.M."/>
            <person name="Rodriguez B."/>
            <person name="Murad R."/>
            <person name="Mortazavi A."/>
        </authorList>
    </citation>
    <scope>NUCLEOTIDE SEQUENCE [LARGE SCALE GENOMIC DNA]</scope>
    <source>
        <strain evidence="11 12">ALL</strain>
    </source>
</reference>
<dbReference type="Pfam" id="PF04493">
    <property type="entry name" value="Endonuclease_5"/>
    <property type="match status" value="1"/>
</dbReference>
<dbReference type="Gene3D" id="3.30.2170.10">
    <property type="entry name" value="archaeoglobus fulgidus dsm 4304 superfamily"/>
    <property type="match status" value="1"/>
</dbReference>
<name>A0A4U5NCH0_STECR</name>
<feature type="transmembrane region" description="Helical" evidence="10">
    <location>
        <begin position="12"/>
        <end position="30"/>
    </location>
</feature>
<evidence type="ECO:0000256" key="7">
    <source>
        <dbReference type="ARBA" id="ARBA00022824"/>
    </source>
</evidence>
<dbReference type="GO" id="GO:0006487">
    <property type="term" value="P:protein N-linked glycosylation"/>
    <property type="evidence" value="ECO:0007669"/>
    <property type="project" value="TreeGrafter"/>
</dbReference>
<organism evidence="11 12">
    <name type="scientific">Steinernema carpocapsae</name>
    <name type="common">Entomopathogenic nematode</name>
    <dbReference type="NCBI Taxonomy" id="34508"/>
    <lineage>
        <taxon>Eukaryota</taxon>
        <taxon>Metazoa</taxon>
        <taxon>Ecdysozoa</taxon>
        <taxon>Nematoda</taxon>
        <taxon>Chromadorea</taxon>
        <taxon>Rhabditida</taxon>
        <taxon>Tylenchina</taxon>
        <taxon>Panagrolaimomorpha</taxon>
        <taxon>Strongyloidoidea</taxon>
        <taxon>Steinernematidae</taxon>
        <taxon>Steinernema</taxon>
    </lineage>
</organism>
<feature type="transmembrane region" description="Helical" evidence="10">
    <location>
        <begin position="206"/>
        <end position="224"/>
    </location>
</feature>
<dbReference type="UniPathway" id="UPA00378"/>
<dbReference type="InterPro" id="IPR004856">
    <property type="entry name" value="Glyco_trans_ALG6/ALG8"/>
</dbReference>
<gene>
    <name evidence="11" type="ORF">L596_014636</name>
</gene>
<dbReference type="InterPro" id="IPR007581">
    <property type="entry name" value="Endonuclease-V"/>
</dbReference>
<comment type="pathway">
    <text evidence="2 10">Protein modification; protein glycosylation.</text>
</comment>
<dbReference type="GO" id="GO:0005789">
    <property type="term" value="C:endoplasmic reticulum membrane"/>
    <property type="evidence" value="ECO:0007669"/>
    <property type="project" value="UniProtKB-SubCell"/>
</dbReference>
<dbReference type="PANTHER" id="PTHR12413:SF2">
    <property type="entry name" value="DOLICHYL PYROPHOSPHATE GLC1MAN9GLCNAC2 ALPHA-1,3-GLUCOSYLTRANSFERASE-RELATED"/>
    <property type="match status" value="1"/>
</dbReference>
<dbReference type="EMBL" id="AZBU02000004">
    <property type="protein sequence ID" value="TKR80579.1"/>
    <property type="molecule type" value="Genomic_DNA"/>
</dbReference>
<evidence type="ECO:0000256" key="3">
    <source>
        <dbReference type="ARBA" id="ARBA00008715"/>
    </source>
</evidence>
<feature type="transmembrane region" description="Helical" evidence="10">
    <location>
        <begin position="449"/>
        <end position="471"/>
    </location>
</feature>
<comment type="similarity">
    <text evidence="3 10">Belongs to the ALG6/ALG8 glucosyltransferase family.</text>
</comment>
<dbReference type="GO" id="GO:0042283">
    <property type="term" value="F:dolichyl pyrophosphate Glc1Man9GlcNAc2 alpha-1,3-glucosyltransferase activity"/>
    <property type="evidence" value="ECO:0007669"/>
    <property type="project" value="TreeGrafter"/>
</dbReference>
<comment type="caution">
    <text evidence="11">The sequence shown here is derived from an EMBL/GenBank/DDBJ whole genome shotgun (WGS) entry which is preliminary data.</text>
</comment>
<evidence type="ECO:0000256" key="8">
    <source>
        <dbReference type="ARBA" id="ARBA00022989"/>
    </source>
</evidence>
<feature type="transmembrane region" description="Helical" evidence="10">
    <location>
        <begin position="483"/>
        <end position="506"/>
    </location>
</feature>
<dbReference type="AlphaFoldDB" id="A0A4U5NCH0"/>
<evidence type="ECO:0000256" key="10">
    <source>
        <dbReference type="RuleBase" id="RU363110"/>
    </source>
</evidence>
<dbReference type="CDD" id="cd06559">
    <property type="entry name" value="Endonuclease_V"/>
    <property type="match status" value="1"/>
</dbReference>